<keyword evidence="2 7" id="KW-0349">Heme</keyword>
<reference evidence="8 9" key="1">
    <citation type="submission" date="2024-09" db="EMBL/GenBank/DDBJ databases">
        <authorList>
            <person name="Sun Q."/>
            <person name="Mori K."/>
        </authorList>
    </citation>
    <scope>NUCLEOTIDE SEQUENCE [LARGE SCALE GENOMIC DNA]</scope>
    <source>
        <strain evidence="8 9">TBRC 2205</strain>
    </source>
</reference>
<dbReference type="PANTHER" id="PTHR24291:SF50">
    <property type="entry name" value="BIFUNCTIONAL ALBAFLAVENONE MONOOXYGENASE_TERPENE SYNTHASE"/>
    <property type="match status" value="1"/>
</dbReference>
<accession>A0ABV6NZ28</accession>
<dbReference type="RefSeq" id="WP_377341194.1">
    <property type="nucleotide sequence ID" value="NZ_JBHLUE010000016.1"/>
</dbReference>
<sequence length="442" mass="49888">MPLRRLVPRRDRDLLDALVEVADDVGAEMVRLNFGALRPYLVSHPSHVQHVLRENPGNYIRGGDSLMWRALERLFGEGILSEGTAWTASRGRLQPMFTAKRVAALVDGMSEALNEGADRFTPGQRIDVAQEISRMVCLAINRVLFGDRIPIEDAMRIVRHQDVIARSVRWRILAPFIPDAVPMPGDRAFRGAVSAIDDLVLPVIRRVRAQPDGRDDVLATLAGATDARGEPLPERPVRDDVVATFATTTETTYVVLAWLWPLLHERPDIAERLYAEIDRVVVAGQPVRNEQLGELRYTRMVVDELIRHYPSGWLVPRTAVRDDVINGVRIEAGSTMLMSPYITQHLSAFWPRPQEFDPERFAPGAPKRAHRWAYFPFGGGAHQCIGMYLFQLEAPLIIATLLSRFRFRPVGQGMPHKQLAASLRPKERIIMTVEAHRQPVRD</sequence>
<evidence type="ECO:0000313" key="9">
    <source>
        <dbReference type="Proteomes" id="UP001589894"/>
    </source>
</evidence>
<dbReference type="InterPro" id="IPR036396">
    <property type="entry name" value="Cyt_P450_sf"/>
</dbReference>
<keyword evidence="4 7" id="KW-0560">Oxidoreductase</keyword>
<dbReference type="InterPro" id="IPR002401">
    <property type="entry name" value="Cyt_P450_E_grp-I"/>
</dbReference>
<dbReference type="PANTHER" id="PTHR24291">
    <property type="entry name" value="CYTOCHROME P450 FAMILY 4"/>
    <property type="match status" value="1"/>
</dbReference>
<dbReference type="PRINTS" id="PR00463">
    <property type="entry name" value="EP450I"/>
</dbReference>
<dbReference type="PROSITE" id="PS00086">
    <property type="entry name" value="CYTOCHROME_P450"/>
    <property type="match status" value="1"/>
</dbReference>
<evidence type="ECO:0000256" key="6">
    <source>
        <dbReference type="ARBA" id="ARBA00023033"/>
    </source>
</evidence>
<dbReference type="InterPro" id="IPR050196">
    <property type="entry name" value="Cytochrome_P450_Monoox"/>
</dbReference>
<gene>
    <name evidence="8" type="ORF">ACFFHU_18080</name>
</gene>
<keyword evidence="9" id="KW-1185">Reference proteome</keyword>
<dbReference type="Gene3D" id="1.10.630.10">
    <property type="entry name" value="Cytochrome P450"/>
    <property type="match status" value="1"/>
</dbReference>
<comment type="similarity">
    <text evidence="1 7">Belongs to the cytochrome P450 family.</text>
</comment>
<evidence type="ECO:0000256" key="7">
    <source>
        <dbReference type="RuleBase" id="RU000461"/>
    </source>
</evidence>
<keyword evidence="6 7" id="KW-0503">Monooxygenase</keyword>
<dbReference type="InterPro" id="IPR001128">
    <property type="entry name" value="Cyt_P450"/>
</dbReference>
<evidence type="ECO:0000256" key="2">
    <source>
        <dbReference type="ARBA" id="ARBA00022617"/>
    </source>
</evidence>
<keyword evidence="5 7" id="KW-0408">Iron</keyword>
<evidence type="ECO:0000256" key="5">
    <source>
        <dbReference type="ARBA" id="ARBA00023004"/>
    </source>
</evidence>
<dbReference type="SUPFAM" id="SSF48264">
    <property type="entry name" value="Cytochrome P450"/>
    <property type="match status" value="1"/>
</dbReference>
<keyword evidence="3 7" id="KW-0479">Metal-binding</keyword>
<name>A0ABV6NZ28_9ACTN</name>
<dbReference type="InterPro" id="IPR017972">
    <property type="entry name" value="Cyt_P450_CS"/>
</dbReference>
<evidence type="ECO:0000256" key="4">
    <source>
        <dbReference type="ARBA" id="ARBA00023002"/>
    </source>
</evidence>
<proteinExistence type="inferred from homology"/>
<evidence type="ECO:0000256" key="3">
    <source>
        <dbReference type="ARBA" id="ARBA00022723"/>
    </source>
</evidence>
<evidence type="ECO:0000313" key="8">
    <source>
        <dbReference type="EMBL" id="MFC0566035.1"/>
    </source>
</evidence>
<organism evidence="8 9">
    <name type="scientific">Plantactinospora siamensis</name>
    <dbReference type="NCBI Taxonomy" id="555372"/>
    <lineage>
        <taxon>Bacteria</taxon>
        <taxon>Bacillati</taxon>
        <taxon>Actinomycetota</taxon>
        <taxon>Actinomycetes</taxon>
        <taxon>Micromonosporales</taxon>
        <taxon>Micromonosporaceae</taxon>
        <taxon>Plantactinospora</taxon>
    </lineage>
</organism>
<dbReference type="Pfam" id="PF00067">
    <property type="entry name" value="p450"/>
    <property type="match status" value="1"/>
</dbReference>
<comment type="caution">
    <text evidence="8">The sequence shown here is derived from an EMBL/GenBank/DDBJ whole genome shotgun (WGS) entry which is preliminary data.</text>
</comment>
<dbReference type="EMBL" id="JBHLUE010000016">
    <property type="protein sequence ID" value="MFC0566035.1"/>
    <property type="molecule type" value="Genomic_DNA"/>
</dbReference>
<protein>
    <submittedName>
        <fullName evidence="8">Cytochrome P450</fullName>
    </submittedName>
</protein>
<dbReference type="Proteomes" id="UP001589894">
    <property type="component" value="Unassembled WGS sequence"/>
</dbReference>
<evidence type="ECO:0000256" key="1">
    <source>
        <dbReference type="ARBA" id="ARBA00010617"/>
    </source>
</evidence>